<feature type="transmembrane region" description="Helical" evidence="7">
    <location>
        <begin position="535"/>
        <end position="561"/>
    </location>
</feature>
<dbReference type="PRINTS" id="PR00702">
    <property type="entry name" value="ACRIFLAVINRP"/>
</dbReference>
<organism evidence="8 9">
    <name type="scientific">Methylosinus sporium</name>
    <dbReference type="NCBI Taxonomy" id="428"/>
    <lineage>
        <taxon>Bacteria</taxon>
        <taxon>Pseudomonadati</taxon>
        <taxon>Pseudomonadota</taxon>
        <taxon>Alphaproteobacteria</taxon>
        <taxon>Hyphomicrobiales</taxon>
        <taxon>Methylocystaceae</taxon>
        <taxon>Methylosinus</taxon>
    </lineage>
</organism>
<dbReference type="AlphaFoldDB" id="A0A549SNR7"/>
<feature type="transmembrane region" description="Helical" evidence="7">
    <location>
        <begin position="457"/>
        <end position="483"/>
    </location>
</feature>
<dbReference type="GO" id="GO:0005886">
    <property type="term" value="C:plasma membrane"/>
    <property type="evidence" value="ECO:0007669"/>
    <property type="project" value="TreeGrafter"/>
</dbReference>
<evidence type="ECO:0000256" key="3">
    <source>
        <dbReference type="ARBA" id="ARBA00022519"/>
    </source>
</evidence>
<keyword evidence="5 7" id="KW-1133">Transmembrane helix</keyword>
<dbReference type="Gene3D" id="3.30.2090.10">
    <property type="entry name" value="Multidrug efflux transporter AcrB TolC docking domain, DN and DC subdomains"/>
    <property type="match status" value="1"/>
</dbReference>
<keyword evidence="3" id="KW-0997">Cell inner membrane</keyword>
<accession>A0A549SNR7</accession>
<evidence type="ECO:0000256" key="5">
    <source>
        <dbReference type="ARBA" id="ARBA00022989"/>
    </source>
</evidence>
<evidence type="ECO:0000256" key="7">
    <source>
        <dbReference type="SAM" id="Phobius"/>
    </source>
</evidence>
<dbReference type="RefSeq" id="WP_185966537.1">
    <property type="nucleotide sequence ID" value="NZ_VJMF01000059.1"/>
</dbReference>
<feature type="transmembrane region" description="Helical" evidence="7">
    <location>
        <begin position="431"/>
        <end position="451"/>
    </location>
</feature>
<keyword evidence="1" id="KW-0813">Transport</keyword>
<dbReference type="Proteomes" id="UP000316781">
    <property type="component" value="Unassembled WGS sequence"/>
</dbReference>
<dbReference type="InterPro" id="IPR027463">
    <property type="entry name" value="AcrB_DN_DC_subdom"/>
</dbReference>
<feature type="transmembrane region" description="Helical" evidence="7">
    <location>
        <begin position="402"/>
        <end position="424"/>
    </location>
</feature>
<dbReference type="SUPFAM" id="SSF82693">
    <property type="entry name" value="Multidrug efflux transporter AcrB pore domain, PN1, PN2, PC1 and PC2 subdomains"/>
    <property type="match status" value="1"/>
</dbReference>
<evidence type="ECO:0000256" key="6">
    <source>
        <dbReference type="ARBA" id="ARBA00023136"/>
    </source>
</evidence>
<reference evidence="8 9" key="1">
    <citation type="submission" date="2019-07" db="EMBL/GenBank/DDBJ databases">
        <title>Ln-dependent methylotrophs.</title>
        <authorList>
            <person name="Tani A."/>
        </authorList>
    </citation>
    <scope>NUCLEOTIDE SEQUENCE [LARGE SCALE GENOMIC DNA]</scope>
    <source>
        <strain evidence="8 9">SM89A</strain>
    </source>
</reference>
<name>A0A549SNR7_METSR</name>
<dbReference type="EMBL" id="VJMF01000059">
    <property type="protein sequence ID" value="TRL31207.1"/>
    <property type="molecule type" value="Genomic_DNA"/>
</dbReference>
<keyword evidence="2" id="KW-1003">Cell membrane</keyword>
<feature type="transmembrane region" description="Helical" evidence="7">
    <location>
        <begin position="59"/>
        <end position="79"/>
    </location>
</feature>
<comment type="caution">
    <text evidence="8">The sequence shown here is derived from an EMBL/GenBank/DDBJ whole genome shotgun (WGS) entry which is preliminary data.</text>
</comment>
<dbReference type="PANTHER" id="PTHR32063">
    <property type="match status" value="1"/>
</dbReference>
<feature type="transmembrane region" description="Helical" evidence="7">
    <location>
        <begin position="504"/>
        <end position="523"/>
    </location>
</feature>
<dbReference type="GO" id="GO:0042910">
    <property type="term" value="F:xenobiotic transmembrane transporter activity"/>
    <property type="evidence" value="ECO:0007669"/>
    <property type="project" value="TreeGrafter"/>
</dbReference>
<evidence type="ECO:0000313" key="8">
    <source>
        <dbReference type="EMBL" id="TRL31207.1"/>
    </source>
</evidence>
<feature type="non-terminal residue" evidence="8">
    <location>
        <position position="1"/>
    </location>
</feature>
<proteinExistence type="predicted"/>
<evidence type="ECO:0000256" key="2">
    <source>
        <dbReference type="ARBA" id="ARBA00022475"/>
    </source>
</evidence>
<keyword evidence="6 7" id="KW-0472">Membrane</keyword>
<dbReference type="Gene3D" id="1.20.1640.10">
    <property type="entry name" value="Multidrug efflux transporter AcrB transmembrane domain"/>
    <property type="match status" value="2"/>
</dbReference>
<dbReference type="Pfam" id="PF00873">
    <property type="entry name" value="ACR_tran"/>
    <property type="match status" value="1"/>
</dbReference>
<feature type="transmembrane region" description="Helical" evidence="7">
    <location>
        <begin position="6"/>
        <end position="26"/>
    </location>
</feature>
<dbReference type="SUPFAM" id="SSF82866">
    <property type="entry name" value="Multidrug efflux transporter AcrB transmembrane domain"/>
    <property type="match status" value="1"/>
</dbReference>
<evidence type="ECO:0000256" key="1">
    <source>
        <dbReference type="ARBA" id="ARBA00022448"/>
    </source>
</evidence>
<dbReference type="Gene3D" id="3.30.70.1440">
    <property type="entry name" value="Multidrug efflux transporter AcrB pore domain"/>
    <property type="match status" value="1"/>
</dbReference>
<dbReference type="InterPro" id="IPR001036">
    <property type="entry name" value="Acrflvin-R"/>
</dbReference>
<keyword evidence="4 7" id="KW-0812">Transmembrane</keyword>
<sequence>IVLTVAIAVSMVLSLTTTPMLCGRLLRLRARDAQPSEHLWGASTRAYARSLSAMIERPILAVAAMSAVVVLNFYLFSLVPKSLFPFQDTGRVRGAIIADQSASFGMMTGKLEQTIGILQNDPDVFAATGTIGGNLNGPTSNNRADLLVWLKPRAVRSASADEVIARLRGPLRQVSGASIALRSVQDLAFTVASGPGNYMYILKSDDLATLRLWAPRVTEALAAGGRLLDVVSDQQDKSLQTRFELDRAAAARLDLTTANIDNELYDAFGQRHVSTLYRTRNQYHVIMELAPRFAAQHRSLEEFYFIPSPAPGLQNRGRSPVVDAPAHAAPLAQLGRLTPALAPIAVNHWGGSASVGISFSLAPNESLAGAAAFIRETLAQIGAPPSIHGELVTPMGPFEGLFGSYGFLVLGAVAAVYIILGVLYESFAHPITILSTLPSAGVGAAAALLSTKTDLSLFAMIGLLMLTGVAMKNAIMMIDVALVAQRSTGLDAAVAIQRACIERLRPIVMTTAIAFFSALPLALGSGEGAEIRRPLGISVAGGVLSSLLLTMYTTPVVFVLIDRLTRDRRRTPNARA</sequence>
<evidence type="ECO:0000313" key="9">
    <source>
        <dbReference type="Proteomes" id="UP000316781"/>
    </source>
</evidence>
<gene>
    <name evidence="8" type="ORF">FM996_14600</name>
</gene>
<protein>
    <submittedName>
        <fullName evidence="8">Multidrug transporter subunit MdtC</fullName>
    </submittedName>
</protein>
<dbReference type="Gene3D" id="3.30.70.1430">
    <property type="entry name" value="Multidrug efflux transporter AcrB pore domain"/>
    <property type="match status" value="1"/>
</dbReference>
<evidence type="ECO:0000256" key="4">
    <source>
        <dbReference type="ARBA" id="ARBA00022692"/>
    </source>
</evidence>
<dbReference type="PANTHER" id="PTHR32063:SF34">
    <property type="entry name" value="MULTIDRUG RESISTANCE PROTEIN MDTC"/>
    <property type="match status" value="1"/>
</dbReference>
<dbReference type="SUPFAM" id="SSF82714">
    <property type="entry name" value="Multidrug efflux transporter AcrB TolC docking domain, DN and DC subdomains"/>
    <property type="match status" value="1"/>
</dbReference>